<evidence type="ECO:0000256" key="2">
    <source>
        <dbReference type="ARBA" id="ARBA00009184"/>
    </source>
</evidence>
<comment type="catalytic activity">
    <reaction evidence="9">
        <text>L-histidinol phosphate + H2O = L-histidinol + phosphate</text>
        <dbReference type="Rhea" id="RHEA:14465"/>
        <dbReference type="ChEBI" id="CHEBI:15377"/>
        <dbReference type="ChEBI" id="CHEBI:43474"/>
        <dbReference type="ChEBI" id="CHEBI:57699"/>
        <dbReference type="ChEBI" id="CHEBI:57980"/>
        <dbReference type="EC" id="3.1.3.15"/>
    </reaction>
    <physiologicalReaction direction="left-to-right" evidence="9">
        <dbReference type="Rhea" id="RHEA:14466"/>
    </physiologicalReaction>
</comment>
<keyword evidence="5" id="KW-0479">Metal-binding</keyword>
<dbReference type="Proteomes" id="UP000274556">
    <property type="component" value="Unassembled WGS sequence"/>
</dbReference>
<comment type="pathway">
    <text evidence="1">Amino-acid biosynthesis; L-histidine biosynthesis; L-histidine from 5-phospho-alpha-D-ribose 1-diphosphate: step 8/9.</text>
</comment>
<dbReference type="Gene3D" id="1.20.1440.100">
    <property type="entry name" value="SG protein - dephosphorylation function"/>
    <property type="match status" value="1"/>
</dbReference>
<dbReference type="GO" id="GO:0046872">
    <property type="term" value="F:metal ion binding"/>
    <property type="evidence" value="ECO:0007669"/>
    <property type="project" value="UniProtKB-KW"/>
</dbReference>
<reference evidence="11 12" key="1">
    <citation type="submission" date="2018-10" db="EMBL/GenBank/DDBJ databases">
        <title>Genomic Encyclopedia of Archaeal and Bacterial Type Strains, Phase II (KMG-II): from individual species to whole genera.</title>
        <authorList>
            <person name="Goeker M."/>
        </authorList>
    </citation>
    <scope>NUCLEOTIDE SEQUENCE [LARGE SCALE GENOMIC DNA]</scope>
    <source>
        <strain evidence="11 12">DSM 235</strain>
    </source>
</reference>
<keyword evidence="6 11" id="KW-0378">Hydrolase</keyword>
<proteinExistence type="inferred from homology"/>
<evidence type="ECO:0000313" key="12">
    <source>
        <dbReference type="Proteomes" id="UP000274556"/>
    </source>
</evidence>
<dbReference type="GO" id="GO:0004401">
    <property type="term" value="F:histidinol-phosphatase activity"/>
    <property type="evidence" value="ECO:0007669"/>
    <property type="project" value="UniProtKB-EC"/>
</dbReference>
<dbReference type="InterPro" id="IPR006385">
    <property type="entry name" value="HAD_hydro_SerB1"/>
</dbReference>
<dbReference type="CDD" id="cd02612">
    <property type="entry name" value="HAD_PGPPase"/>
    <property type="match status" value="1"/>
</dbReference>
<evidence type="ECO:0000256" key="5">
    <source>
        <dbReference type="ARBA" id="ARBA00022723"/>
    </source>
</evidence>
<evidence type="ECO:0000313" key="11">
    <source>
        <dbReference type="EMBL" id="RKT43485.1"/>
    </source>
</evidence>
<evidence type="ECO:0000256" key="3">
    <source>
        <dbReference type="ARBA" id="ARBA00013085"/>
    </source>
</evidence>
<dbReference type="InterPro" id="IPR050582">
    <property type="entry name" value="HAD-like_SerB"/>
</dbReference>
<sequence length="233" mass="26404">MHLAPHDINRRRMKDMALAIFDLDNTLLAGDSDYLWGRFLAAEGIVDADHYERENERFYREYKDGTLDIAEFLRFSLRPLRDHPRTHLEALRERFVAELIAPIMLPAAKDLVESHREAGDTLMIITATNAFVTAPIAQRFGIAHLIATLPAEENGRFTGEPAGQPAFREGKVERLQTWLGEHRETLGGSSFYSDSHNDLPLLERVDRPVAVDPDPQLRATALSRGWPVISLRP</sequence>
<accession>A0A495V4H4</accession>
<comment type="similarity">
    <text evidence="2">Belongs to the HAD-like hydrolase superfamily. SerB family.</text>
</comment>
<organism evidence="11 12">
    <name type="scientific">Thiocapsa rosea</name>
    <dbReference type="NCBI Taxonomy" id="69360"/>
    <lineage>
        <taxon>Bacteria</taxon>
        <taxon>Pseudomonadati</taxon>
        <taxon>Pseudomonadota</taxon>
        <taxon>Gammaproteobacteria</taxon>
        <taxon>Chromatiales</taxon>
        <taxon>Chromatiaceae</taxon>
        <taxon>Thiocapsa</taxon>
    </lineage>
</organism>
<dbReference type="FunFam" id="3.40.50.1000:FF:000025">
    <property type="entry name" value="HAD hydrolase, family IB"/>
    <property type="match status" value="1"/>
</dbReference>
<evidence type="ECO:0000256" key="8">
    <source>
        <dbReference type="ARBA" id="ARBA00033209"/>
    </source>
</evidence>
<dbReference type="InterPro" id="IPR036412">
    <property type="entry name" value="HAD-like_sf"/>
</dbReference>
<dbReference type="Gene3D" id="3.40.50.1000">
    <property type="entry name" value="HAD superfamily/HAD-like"/>
    <property type="match status" value="1"/>
</dbReference>
<dbReference type="NCBIfam" id="TIGR01490">
    <property type="entry name" value="HAD-SF-IB-hyp1"/>
    <property type="match status" value="1"/>
</dbReference>
<dbReference type="InterPro" id="IPR023214">
    <property type="entry name" value="HAD_sf"/>
</dbReference>
<dbReference type="EMBL" id="RBXL01000001">
    <property type="protein sequence ID" value="RKT43485.1"/>
    <property type="molecule type" value="Genomic_DNA"/>
</dbReference>
<keyword evidence="12" id="KW-1185">Reference proteome</keyword>
<name>A0A495V4H4_9GAMM</name>
<evidence type="ECO:0000256" key="7">
    <source>
        <dbReference type="ARBA" id="ARBA00022842"/>
    </source>
</evidence>
<evidence type="ECO:0000256" key="1">
    <source>
        <dbReference type="ARBA" id="ARBA00004970"/>
    </source>
</evidence>
<dbReference type="NCBIfam" id="TIGR01488">
    <property type="entry name" value="HAD-SF-IB"/>
    <property type="match status" value="1"/>
</dbReference>
<dbReference type="Pfam" id="PF12710">
    <property type="entry name" value="HAD"/>
    <property type="match status" value="1"/>
</dbReference>
<comment type="caution">
    <text evidence="11">The sequence shown here is derived from an EMBL/GenBank/DDBJ whole genome shotgun (WGS) entry which is preliminary data.</text>
</comment>
<evidence type="ECO:0000256" key="6">
    <source>
        <dbReference type="ARBA" id="ARBA00022801"/>
    </source>
</evidence>
<evidence type="ECO:0000256" key="10">
    <source>
        <dbReference type="ARBA" id="ARBA00053547"/>
    </source>
</evidence>
<keyword evidence="7" id="KW-0460">Magnesium</keyword>
<gene>
    <name evidence="11" type="ORF">BDD21_0821</name>
</gene>
<dbReference type="AlphaFoldDB" id="A0A495V4H4"/>
<comment type="function">
    <text evidence="10">Catalyzes the dephosphorylation of histidinol-phosphate to histidinol, the direct precursor of histidine.</text>
</comment>
<protein>
    <recommendedName>
        <fullName evidence="4">Histidinol-phosphatase</fullName>
        <ecNumber evidence="3">3.1.3.15</ecNumber>
    </recommendedName>
    <alternativeName>
        <fullName evidence="8">Histidinol-phosphate phosphatase</fullName>
    </alternativeName>
</protein>
<dbReference type="EC" id="3.1.3.15" evidence="3"/>
<evidence type="ECO:0000256" key="4">
    <source>
        <dbReference type="ARBA" id="ARBA00021697"/>
    </source>
</evidence>
<dbReference type="SUPFAM" id="SSF56784">
    <property type="entry name" value="HAD-like"/>
    <property type="match status" value="1"/>
</dbReference>
<evidence type="ECO:0000256" key="9">
    <source>
        <dbReference type="ARBA" id="ARBA00052092"/>
    </source>
</evidence>
<dbReference type="PANTHER" id="PTHR43344">
    <property type="entry name" value="PHOSPHOSERINE PHOSPHATASE"/>
    <property type="match status" value="1"/>
</dbReference>
<dbReference type="PANTHER" id="PTHR43344:SF13">
    <property type="entry name" value="PHOSPHATASE RV3661-RELATED"/>
    <property type="match status" value="1"/>
</dbReference>